<comment type="caution">
    <text evidence="1">The sequence shown here is derived from an EMBL/GenBank/DDBJ whole genome shotgun (WGS) entry which is preliminary data.</text>
</comment>
<evidence type="ECO:0000313" key="1">
    <source>
        <dbReference type="EMBL" id="TKB50516.1"/>
    </source>
</evidence>
<dbReference type="Proteomes" id="UP000305674">
    <property type="component" value="Unassembled WGS sequence"/>
</dbReference>
<keyword evidence="2" id="KW-1185">Reference proteome</keyword>
<name>A0A4U1BIA9_9GAMM</name>
<dbReference type="RefSeq" id="WP_136851961.1">
    <property type="nucleotide sequence ID" value="NZ_SWCI01000002.1"/>
</dbReference>
<organism evidence="1 2">
    <name type="scientific">Ferrimonas sediminicola</name>
    <dbReference type="NCBI Taxonomy" id="2569538"/>
    <lineage>
        <taxon>Bacteria</taxon>
        <taxon>Pseudomonadati</taxon>
        <taxon>Pseudomonadota</taxon>
        <taxon>Gammaproteobacteria</taxon>
        <taxon>Alteromonadales</taxon>
        <taxon>Ferrimonadaceae</taxon>
        <taxon>Ferrimonas</taxon>
    </lineage>
</organism>
<dbReference type="EMBL" id="SWCI01000002">
    <property type="protein sequence ID" value="TKB50516.1"/>
    <property type="molecule type" value="Genomic_DNA"/>
</dbReference>
<reference evidence="1 2" key="1">
    <citation type="submission" date="2019-04" db="EMBL/GenBank/DDBJ databases">
        <authorList>
            <person name="Hwang J.C."/>
        </authorList>
    </citation>
    <scope>NUCLEOTIDE SEQUENCE [LARGE SCALE GENOMIC DNA]</scope>
    <source>
        <strain evidence="1 2">IMCC35001</strain>
    </source>
</reference>
<evidence type="ECO:0000313" key="2">
    <source>
        <dbReference type="Proteomes" id="UP000305674"/>
    </source>
</evidence>
<protein>
    <submittedName>
        <fullName evidence="1">Uncharacterized protein</fullName>
    </submittedName>
</protein>
<proteinExistence type="predicted"/>
<accession>A0A4U1BIA9</accession>
<dbReference type="OrthoDB" id="5890662at2"/>
<dbReference type="AlphaFoldDB" id="A0A4U1BIA9"/>
<gene>
    <name evidence="1" type="ORF">FCL40_05030</name>
</gene>
<sequence>MSDKMIKSSIATVQQGVAKADGRLWLSEQQIGFEPFNHQFGLGPYRFARSEVAESETCLGKGAGVLPITTDAIRLTLADGRVFEFLVAHPREWLEALAPEIGST</sequence>